<dbReference type="Pfam" id="PF05071">
    <property type="entry name" value="NDUFA12"/>
    <property type="match status" value="1"/>
</dbReference>
<name>A0A552U965_9SPHN</name>
<dbReference type="EMBL" id="VJWA01000002">
    <property type="protein sequence ID" value="TRW14767.1"/>
    <property type="molecule type" value="Genomic_DNA"/>
</dbReference>
<dbReference type="AlphaFoldDB" id="A0A552U965"/>
<accession>A0A552U965</accession>
<keyword evidence="3" id="KW-1185">Reference proteome</keyword>
<dbReference type="PANTHER" id="PTHR12910">
    <property type="entry name" value="NADH-UBIQUINONE OXIDOREDUCTASE SUBUNIT B17.2"/>
    <property type="match status" value="1"/>
</dbReference>
<feature type="region of interest" description="Disordered" evidence="1">
    <location>
        <begin position="94"/>
        <end position="124"/>
    </location>
</feature>
<protein>
    <submittedName>
        <fullName evidence="2">NADH:ubiquinone oxidoreductase subunit NDUFA12</fullName>
    </submittedName>
</protein>
<proteinExistence type="predicted"/>
<evidence type="ECO:0000256" key="1">
    <source>
        <dbReference type="SAM" id="MobiDB-lite"/>
    </source>
</evidence>
<dbReference type="InterPro" id="IPR007763">
    <property type="entry name" value="NDUFA12"/>
</dbReference>
<dbReference type="Proteomes" id="UP000317894">
    <property type="component" value="Unassembled WGS sequence"/>
</dbReference>
<dbReference type="OrthoDB" id="9795340at2"/>
<dbReference type="PANTHER" id="PTHR12910:SF2">
    <property type="entry name" value="NADH DEHYDROGENASE [UBIQUINONE] 1 ALPHA SUBCOMPLEX SUBUNIT 12"/>
    <property type="match status" value="1"/>
</dbReference>
<dbReference type="NCBIfam" id="NF006040">
    <property type="entry name" value="PRK08183.1"/>
    <property type="match status" value="1"/>
</dbReference>
<sequence length="124" mass="13992">MLRLLSFIFTWWNGPGLGTRLSTWRTGTEVGRDEQGNVYYGSKAGRRWVIYNGAPEASRIPPEWYQWLHKTVDTLPSETKPRVWEKPWVPNLTGTSGAHAPSGSLSVTGKRARATGDYEAWTPE</sequence>
<dbReference type="GO" id="GO:0006979">
    <property type="term" value="P:response to oxidative stress"/>
    <property type="evidence" value="ECO:0007669"/>
    <property type="project" value="TreeGrafter"/>
</dbReference>
<reference evidence="2 3" key="1">
    <citation type="submission" date="2019-07" db="EMBL/GenBank/DDBJ databases">
        <title>Novel species isolated from glacier.</title>
        <authorList>
            <person name="Liu Q."/>
            <person name="Xin Y.-H."/>
        </authorList>
    </citation>
    <scope>NUCLEOTIDE SEQUENCE [LARGE SCALE GENOMIC DNA]</scope>
    <source>
        <strain evidence="2 3">LB1R16</strain>
    </source>
</reference>
<dbReference type="RefSeq" id="WP_144334937.1">
    <property type="nucleotide sequence ID" value="NZ_VJWA01000002.1"/>
</dbReference>
<gene>
    <name evidence="2" type="ORF">FMM06_13885</name>
</gene>
<keyword evidence="2" id="KW-0830">Ubiquinone</keyword>
<evidence type="ECO:0000313" key="2">
    <source>
        <dbReference type="EMBL" id="TRW14767.1"/>
    </source>
</evidence>
<evidence type="ECO:0000313" key="3">
    <source>
        <dbReference type="Proteomes" id="UP000317894"/>
    </source>
</evidence>
<organism evidence="2 3">
    <name type="scientific">Glacieibacterium frigidum</name>
    <dbReference type="NCBI Taxonomy" id="2593303"/>
    <lineage>
        <taxon>Bacteria</taxon>
        <taxon>Pseudomonadati</taxon>
        <taxon>Pseudomonadota</taxon>
        <taxon>Alphaproteobacteria</taxon>
        <taxon>Sphingomonadales</taxon>
        <taxon>Sphingosinicellaceae</taxon>
        <taxon>Glacieibacterium</taxon>
    </lineage>
</organism>
<comment type="caution">
    <text evidence="2">The sequence shown here is derived from an EMBL/GenBank/DDBJ whole genome shotgun (WGS) entry which is preliminary data.</text>
</comment>
<dbReference type="GO" id="GO:0045271">
    <property type="term" value="C:respiratory chain complex I"/>
    <property type="evidence" value="ECO:0007669"/>
    <property type="project" value="InterPro"/>
</dbReference>